<sequence length="287" mass="33350">MLIREFRIVMPLSVDEFQRGQRYTIAKAEREAVEEGVGIMLVVSEHCQHDLYGDGVHQVKRFYLTSYLPSWVQSFIPSHSFYVLEESWNYYPYHCYSIFTCKILPNLRVEIFSCYLNDKGTTDNVFKLDPVVLKQSKVVVFDVINDRLKDNKGGRYNTEVFKCEKAKRGPLNKDWIDTQNEVMCSYKLIKSSVPIIGIQNKAECGIVEGLREVLYQTHKDSIMWLDEWFDITYGELRELELLLINQTTQHAKTMNGNDDVIVKIDRIAVVDSVTDSDDEFQDAQTDL</sequence>
<dbReference type="AlphaFoldDB" id="A0AAV7KGT8"/>
<dbReference type="PANTHER" id="PTHR10658:SF54">
    <property type="entry name" value="CYTOPLASMIC PHOSPHATIDYLINOSITOL TRANSFER PROTEIN 1"/>
    <property type="match status" value="1"/>
</dbReference>
<organism evidence="2 3">
    <name type="scientific">Oopsacas minuta</name>
    <dbReference type="NCBI Taxonomy" id="111878"/>
    <lineage>
        <taxon>Eukaryota</taxon>
        <taxon>Metazoa</taxon>
        <taxon>Porifera</taxon>
        <taxon>Hexactinellida</taxon>
        <taxon>Hexasterophora</taxon>
        <taxon>Lyssacinosida</taxon>
        <taxon>Leucopsacidae</taxon>
        <taxon>Oopsacas</taxon>
    </lineage>
</organism>
<dbReference type="SUPFAM" id="SSF55961">
    <property type="entry name" value="Bet v1-like"/>
    <property type="match status" value="1"/>
</dbReference>
<dbReference type="InterPro" id="IPR023393">
    <property type="entry name" value="START-like_dom_sf"/>
</dbReference>
<proteinExistence type="predicted"/>
<evidence type="ECO:0000313" key="2">
    <source>
        <dbReference type="EMBL" id="KAI6660507.1"/>
    </source>
</evidence>
<dbReference type="Pfam" id="PF02121">
    <property type="entry name" value="IP_trans"/>
    <property type="match status" value="1"/>
</dbReference>
<protein>
    <submittedName>
        <fullName evidence="2">Cytoplasmic phosphatidylinositol transfer protein 1-like isoform X1</fullName>
    </submittedName>
</protein>
<comment type="caution">
    <text evidence="2">The sequence shown here is derived from an EMBL/GenBank/DDBJ whole genome shotgun (WGS) entry which is preliminary data.</text>
</comment>
<dbReference type="Proteomes" id="UP001165289">
    <property type="component" value="Unassembled WGS sequence"/>
</dbReference>
<dbReference type="EMBL" id="JAKMXF010000033">
    <property type="protein sequence ID" value="KAI6660507.1"/>
    <property type="molecule type" value="Genomic_DNA"/>
</dbReference>
<evidence type="ECO:0000313" key="3">
    <source>
        <dbReference type="Proteomes" id="UP001165289"/>
    </source>
</evidence>
<dbReference type="InterPro" id="IPR055261">
    <property type="entry name" value="PI_transfer_N"/>
</dbReference>
<dbReference type="GO" id="GO:0035091">
    <property type="term" value="F:phosphatidylinositol binding"/>
    <property type="evidence" value="ECO:0007669"/>
    <property type="project" value="TreeGrafter"/>
</dbReference>
<gene>
    <name evidence="2" type="ORF">LOD99_14091</name>
</gene>
<accession>A0AAV7KGT8</accession>
<dbReference type="InterPro" id="IPR001666">
    <property type="entry name" value="PI_transfer"/>
</dbReference>
<feature type="domain" description="Phosphatidylinositol transfer protein N-terminal" evidence="1">
    <location>
        <begin position="1"/>
        <end position="240"/>
    </location>
</feature>
<dbReference type="Gene3D" id="3.30.530.20">
    <property type="match status" value="1"/>
</dbReference>
<reference evidence="2 3" key="1">
    <citation type="journal article" date="2023" name="BMC Biol.">
        <title>The compact genome of the sponge Oopsacas minuta (Hexactinellida) is lacking key metazoan core genes.</title>
        <authorList>
            <person name="Santini S."/>
            <person name="Schenkelaars Q."/>
            <person name="Jourda C."/>
            <person name="Duchesne M."/>
            <person name="Belahbib H."/>
            <person name="Rocher C."/>
            <person name="Selva M."/>
            <person name="Riesgo A."/>
            <person name="Vervoort M."/>
            <person name="Leys S.P."/>
            <person name="Kodjabachian L."/>
            <person name="Le Bivic A."/>
            <person name="Borchiellini C."/>
            <person name="Claverie J.M."/>
            <person name="Renard E."/>
        </authorList>
    </citation>
    <scope>NUCLEOTIDE SEQUENCE [LARGE SCALE GENOMIC DNA]</scope>
    <source>
        <strain evidence="2">SPO-2</strain>
    </source>
</reference>
<keyword evidence="3" id="KW-1185">Reference proteome</keyword>
<evidence type="ECO:0000259" key="1">
    <source>
        <dbReference type="Pfam" id="PF02121"/>
    </source>
</evidence>
<dbReference type="PANTHER" id="PTHR10658">
    <property type="entry name" value="PHOSPHATIDYLINOSITOL TRANSFER PROTEIN"/>
    <property type="match status" value="1"/>
</dbReference>
<dbReference type="PRINTS" id="PR00391">
    <property type="entry name" value="PITRANSFER"/>
</dbReference>
<name>A0AAV7KGT8_9METZ</name>
<dbReference type="GO" id="GO:0005737">
    <property type="term" value="C:cytoplasm"/>
    <property type="evidence" value="ECO:0007669"/>
    <property type="project" value="TreeGrafter"/>
</dbReference>
<dbReference type="GO" id="GO:0008526">
    <property type="term" value="F:phosphatidylinositol transfer activity"/>
    <property type="evidence" value="ECO:0007669"/>
    <property type="project" value="TreeGrafter"/>
</dbReference>